<proteinExistence type="predicted"/>
<organism evidence="2 3">
    <name type="scientific">Rhodococcus kronopolitis</name>
    <dbReference type="NCBI Taxonomy" id="1460226"/>
    <lineage>
        <taxon>Bacteria</taxon>
        <taxon>Bacillati</taxon>
        <taxon>Actinomycetota</taxon>
        <taxon>Actinomycetes</taxon>
        <taxon>Mycobacteriales</taxon>
        <taxon>Nocardiaceae</taxon>
        <taxon>Rhodococcus</taxon>
    </lineage>
</organism>
<accession>A0ABV9FV78</accession>
<dbReference type="Pfam" id="PF12728">
    <property type="entry name" value="HTH_17"/>
    <property type="match status" value="1"/>
</dbReference>
<name>A0ABV9FV78_9NOCA</name>
<evidence type="ECO:0000313" key="2">
    <source>
        <dbReference type="EMBL" id="MFC4605119.1"/>
    </source>
</evidence>
<sequence length="72" mass="7873">MSVPTIQPSHDSLLTPGQVAAMFHVDPKTVTRWAHAGRLGSLRTPGGHRRFRESEVLALLESLTTQATPRTV</sequence>
<dbReference type="InterPro" id="IPR010093">
    <property type="entry name" value="SinI_DNA-bd"/>
</dbReference>
<dbReference type="InterPro" id="IPR009061">
    <property type="entry name" value="DNA-bd_dom_put_sf"/>
</dbReference>
<gene>
    <name evidence="2" type="ORF">ACFO6S_15590</name>
</gene>
<dbReference type="RefSeq" id="WP_378418465.1">
    <property type="nucleotide sequence ID" value="NZ_JBHSFO010000009.1"/>
</dbReference>
<dbReference type="EMBL" id="JBHSFO010000009">
    <property type="protein sequence ID" value="MFC4605119.1"/>
    <property type="molecule type" value="Genomic_DNA"/>
</dbReference>
<dbReference type="CDD" id="cd04762">
    <property type="entry name" value="HTH_MerR-trunc"/>
    <property type="match status" value="1"/>
</dbReference>
<dbReference type="NCBIfam" id="NF033787">
    <property type="entry name" value="HTH_BldC"/>
    <property type="match status" value="1"/>
</dbReference>
<comment type="caution">
    <text evidence="2">The sequence shown here is derived from an EMBL/GenBank/DDBJ whole genome shotgun (WGS) entry which is preliminary data.</text>
</comment>
<keyword evidence="3" id="KW-1185">Reference proteome</keyword>
<protein>
    <submittedName>
        <fullName evidence="2">BldC family transcriptional regulator</fullName>
    </submittedName>
</protein>
<dbReference type="NCBIfam" id="TIGR01764">
    <property type="entry name" value="excise"/>
    <property type="match status" value="1"/>
</dbReference>
<reference evidence="3" key="1">
    <citation type="journal article" date="2019" name="Int. J. Syst. Evol. Microbiol.">
        <title>The Global Catalogue of Microorganisms (GCM) 10K type strain sequencing project: providing services to taxonomists for standard genome sequencing and annotation.</title>
        <authorList>
            <consortium name="The Broad Institute Genomics Platform"/>
            <consortium name="The Broad Institute Genome Sequencing Center for Infectious Disease"/>
            <person name="Wu L."/>
            <person name="Ma J."/>
        </authorList>
    </citation>
    <scope>NUCLEOTIDE SEQUENCE [LARGE SCALE GENOMIC DNA]</scope>
    <source>
        <strain evidence="3">CCUG 54520</strain>
    </source>
</reference>
<dbReference type="Gene3D" id="1.10.1660.10">
    <property type="match status" value="1"/>
</dbReference>
<dbReference type="InterPro" id="IPR041657">
    <property type="entry name" value="HTH_17"/>
</dbReference>
<dbReference type="SUPFAM" id="SSF46955">
    <property type="entry name" value="Putative DNA-binding domain"/>
    <property type="match status" value="1"/>
</dbReference>
<feature type="domain" description="Helix-turn-helix" evidence="1">
    <location>
        <begin position="13"/>
        <end position="62"/>
    </location>
</feature>
<dbReference type="InterPro" id="IPR048048">
    <property type="entry name" value="BldC-like"/>
</dbReference>
<evidence type="ECO:0000259" key="1">
    <source>
        <dbReference type="Pfam" id="PF12728"/>
    </source>
</evidence>
<dbReference type="Proteomes" id="UP001595914">
    <property type="component" value="Unassembled WGS sequence"/>
</dbReference>
<evidence type="ECO:0000313" key="3">
    <source>
        <dbReference type="Proteomes" id="UP001595914"/>
    </source>
</evidence>